<evidence type="ECO:0000256" key="3">
    <source>
        <dbReference type="ARBA" id="ARBA00023235"/>
    </source>
</evidence>
<dbReference type="AlphaFoldDB" id="A0A0R1VWK7"/>
<keyword evidence="8" id="KW-1185">Reference proteome</keyword>
<dbReference type="Pfam" id="PF01263">
    <property type="entry name" value="Aldose_epim"/>
    <property type="match status" value="1"/>
</dbReference>
<dbReference type="EMBL" id="AZGB01000009">
    <property type="protein sequence ID" value="KRM07158.1"/>
    <property type="molecule type" value="Genomic_DNA"/>
</dbReference>
<dbReference type="SUPFAM" id="SSF74650">
    <property type="entry name" value="Galactose mutarotase-like"/>
    <property type="match status" value="1"/>
</dbReference>
<reference evidence="7 8" key="1">
    <citation type="journal article" date="2015" name="Genome Announc.">
        <title>Expanding the biotechnology potential of lactobacilli through comparative genomics of 213 strains and associated genera.</title>
        <authorList>
            <person name="Sun Z."/>
            <person name="Harris H.M."/>
            <person name="McCann A."/>
            <person name="Guo C."/>
            <person name="Argimon S."/>
            <person name="Zhang W."/>
            <person name="Yang X."/>
            <person name="Jeffery I.B."/>
            <person name="Cooney J.C."/>
            <person name="Kagawa T.F."/>
            <person name="Liu W."/>
            <person name="Song Y."/>
            <person name="Salvetti E."/>
            <person name="Wrobel A."/>
            <person name="Rasinkangas P."/>
            <person name="Parkhill J."/>
            <person name="Rea M.C."/>
            <person name="O'Sullivan O."/>
            <person name="Ritari J."/>
            <person name="Douillard F.P."/>
            <person name="Paul Ross R."/>
            <person name="Yang R."/>
            <person name="Briner A.E."/>
            <person name="Felis G.E."/>
            <person name="de Vos W.M."/>
            <person name="Barrangou R."/>
            <person name="Klaenhammer T.R."/>
            <person name="Caufield P.W."/>
            <person name="Cui Y."/>
            <person name="Zhang H."/>
            <person name="O'Toole P.W."/>
        </authorList>
    </citation>
    <scope>NUCLEOTIDE SEQUENCE [LARGE SCALE GENOMIC DNA]</scope>
    <source>
        <strain evidence="7 8">DSM 18630</strain>
    </source>
</reference>
<organism evidence="7 8">
    <name type="scientific">Liquorilactobacillus ghanensis DSM 18630</name>
    <dbReference type="NCBI Taxonomy" id="1423750"/>
    <lineage>
        <taxon>Bacteria</taxon>
        <taxon>Bacillati</taxon>
        <taxon>Bacillota</taxon>
        <taxon>Bacilli</taxon>
        <taxon>Lactobacillales</taxon>
        <taxon>Lactobacillaceae</taxon>
        <taxon>Liquorilactobacillus</taxon>
    </lineage>
</organism>
<evidence type="ECO:0000256" key="2">
    <source>
        <dbReference type="ARBA" id="ARBA00014165"/>
    </source>
</evidence>
<evidence type="ECO:0000256" key="6">
    <source>
        <dbReference type="ARBA" id="ARBA00033373"/>
    </source>
</evidence>
<sequence length="334" mass="37429">MRIEKSQIGSYQGQAVYKYKLINDYQNYIEVLSYAVTWHSFVINGKNLLAHFNKLEDYFGTTTYLCQAVGRVAGRISAGKAVLAGEKFQLPQNENKNTLHGGPHGFASTNWPAEVIESETEIKLRFSKKITNEFDGFPNDLNVVITVSFDNLNQVKMTFTGQAEGITIFNPTNHAYFNLNDEQTNLADHWLRIPGNQRLELNQAKLPTGRICQTEQTGYDFSHGQELGAALRAIKQEVNRGELDDAFVVPAEMTQPVAVLTNQATKDEIQIFSNRKGLVVYSADLNSDGIFDALALEAQSLPDAVNHPEWNEDIVLKDGQTKTAEIVYKYSKLN</sequence>
<accession>A0A0R1VWK7</accession>
<dbReference type="InterPro" id="IPR011013">
    <property type="entry name" value="Gal_mutarotase_sf_dom"/>
</dbReference>
<evidence type="ECO:0000313" key="7">
    <source>
        <dbReference type="EMBL" id="KRM07158.1"/>
    </source>
</evidence>
<dbReference type="Proteomes" id="UP000051451">
    <property type="component" value="Unassembled WGS sequence"/>
</dbReference>
<dbReference type="GO" id="GO:0005737">
    <property type="term" value="C:cytoplasm"/>
    <property type="evidence" value="ECO:0007669"/>
    <property type="project" value="TreeGrafter"/>
</dbReference>
<dbReference type="CDD" id="cd09019">
    <property type="entry name" value="galactose_mutarotase_like"/>
    <property type="match status" value="1"/>
</dbReference>
<dbReference type="GO" id="GO:0004034">
    <property type="term" value="F:aldose 1-epimerase activity"/>
    <property type="evidence" value="ECO:0007669"/>
    <property type="project" value="TreeGrafter"/>
</dbReference>
<dbReference type="GeneID" id="98318521"/>
<dbReference type="PATRIC" id="fig|1423750.3.peg.489"/>
<dbReference type="OrthoDB" id="9779408at2"/>
<name>A0A0R1VWK7_9LACO</name>
<dbReference type="InterPro" id="IPR018052">
    <property type="entry name" value="Ald1_epimerase_CS"/>
</dbReference>
<dbReference type="PANTHER" id="PTHR10091:SF0">
    <property type="entry name" value="GALACTOSE MUTAROTASE"/>
    <property type="match status" value="1"/>
</dbReference>
<keyword evidence="4" id="KW-0119">Carbohydrate metabolism</keyword>
<dbReference type="PROSITE" id="PS00545">
    <property type="entry name" value="ALDOSE_1_EPIMERASE"/>
    <property type="match status" value="1"/>
</dbReference>
<evidence type="ECO:0000256" key="4">
    <source>
        <dbReference type="ARBA" id="ARBA00023277"/>
    </source>
</evidence>
<dbReference type="InterPro" id="IPR008183">
    <property type="entry name" value="Aldose_1/G6P_1-epimerase"/>
</dbReference>
<comment type="similarity">
    <text evidence="1">Belongs to the aldose epimerase family.</text>
</comment>
<dbReference type="Gene3D" id="2.70.98.10">
    <property type="match status" value="1"/>
</dbReference>
<keyword evidence="3" id="KW-0413">Isomerase</keyword>
<gene>
    <name evidence="7" type="ORF">FC89_GL000476</name>
</gene>
<dbReference type="GO" id="GO:0006006">
    <property type="term" value="P:glucose metabolic process"/>
    <property type="evidence" value="ECO:0007669"/>
    <property type="project" value="TreeGrafter"/>
</dbReference>
<evidence type="ECO:0000256" key="5">
    <source>
        <dbReference type="ARBA" id="ARBA00032300"/>
    </source>
</evidence>
<dbReference type="GO" id="GO:0033499">
    <property type="term" value="P:galactose catabolic process via UDP-galactose, Leloir pathway"/>
    <property type="evidence" value="ECO:0007669"/>
    <property type="project" value="TreeGrafter"/>
</dbReference>
<protein>
    <recommendedName>
        <fullName evidence="2">Aldose 1-epimerase</fullName>
    </recommendedName>
    <alternativeName>
        <fullName evidence="6">Galactose mutarotase</fullName>
    </alternativeName>
    <alternativeName>
        <fullName evidence="5">Type-1 mutarotase</fullName>
    </alternativeName>
</protein>
<dbReference type="PANTHER" id="PTHR10091">
    <property type="entry name" value="ALDOSE-1-EPIMERASE"/>
    <property type="match status" value="1"/>
</dbReference>
<dbReference type="InterPro" id="IPR014718">
    <property type="entry name" value="GH-type_carb-bd"/>
</dbReference>
<evidence type="ECO:0000313" key="8">
    <source>
        <dbReference type="Proteomes" id="UP000051451"/>
    </source>
</evidence>
<dbReference type="STRING" id="1423750.FC89_GL000476"/>
<proteinExistence type="inferred from homology"/>
<dbReference type="InterPro" id="IPR047215">
    <property type="entry name" value="Galactose_mutarotase-like"/>
</dbReference>
<dbReference type="RefSeq" id="WP_057871253.1">
    <property type="nucleotide sequence ID" value="NZ_AZGB01000009.1"/>
</dbReference>
<dbReference type="GO" id="GO:0030246">
    <property type="term" value="F:carbohydrate binding"/>
    <property type="evidence" value="ECO:0007669"/>
    <property type="project" value="InterPro"/>
</dbReference>
<comment type="caution">
    <text evidence="7">The sequence shown here is derived from an EMBL/GenBank/DDBJ whole genome shotgun (WGS) entry which is preliminary data.</text>
</comment>
<evidence type="ECO:0000256" key="1">
    <source>
        <dbReference type="ARBA" id="ARBA00006206"/>
    </source>
</evidence>